<dbReference type="Pfam" id="PF08168">
    <property type="entry name" value="NOL11_N"/>
    <property type="match status" value="1"/>
</dbReference>
<name>A0A5E4NKM9_9HEMI</name>
<dbReference type="GO" id="GO:0003723">
    <property type="term" value="F:RNA binding"/>
    <property type="evidence" value="ECO:0007669"/>
    <property type="project" value="TreeGrafter"/>
</dbReference>
<organism evidence="2 3">
    <name type="scientific">Cinara cedri</name>
    <dbReference type="NCBI Taxonomy" id="506608"/>
    <lineage>
        <taxon>Eukaryota</taxon>
        <taxon>Metazoa</taxon>
        <taxon>Ecdysozoa</taxon>
        <taxon>Arthropoda</taxon>
        <taxon>Hexapoda</taxon>
        <taxon>Insecta</taxon>
        <taxon>Pterygota</taxon>
        <taxon>Neoptera</taxon>
        <taxon>Paraneoptera</taxon>
        <taxon>Hemiptera</taxon>
        <taxon>Sternorrhyncha</taxon>
        <taxon>Aphidomorpha</taxon>
        <taxon>Aphidoidea</taxon>
        <taxon>Aphididae</taxon>
        <taxon>Lachninae</taxon>
        <taxon>Cinara</taxon>
    </lineage>
</organism>
<evidence type="ECO:0000313" key="3">
    <source>
        <dbReference type="Proteomes" id="UP000325440"/>
    </source>
</evidence>
<dbReference type="InterPro" id="IPR042859">
    <property type="entry name" value="NOL11"/>
</dbReference>
<dbReference type="PANTHER" id="PTHR15633:SF2">
    <property type="entry name" value="NUCLEOLAR PROTEIN 11"/>
    <property type="match status" value="1"/>
</dbReference>
<dbReference type="InterPro" id="IPR012584">
    <property type="entry name" value="NOL11_N"/>
</dbReference>
<dbReference type="OrthoDB" id="6502630at2759"/>
<dbReference type="AlphaFoldDB" id="A0A5E4NKM9"/>
<evidence type="ECO:0000259" key="1">
    <source>
        <dbReference type="Pfam" id="PF08168"/>
    </source>
</evidence>
<reference evidence="2 3" key="1">
    <citation type="submission" date="2019-08" db="EMBL/GenBank/DDBJ databases">
        <authorList>
            <person name="Alioto T."/>
            <person name="Alioto T."/>
            <person name="Gomez Garrido J."/>
        </authorList>
    </citation>
    <scope>NUCLEOTIDE SEQUENCE [LARGE SCALE GENOMIC DNA]</scope>
</reference>
<dbReference type="PANTHER" id="PTHR15633">
    <property type="entry name" value="NUCLEOLAR PROTEIN 11"/>
    <property type="match status" value="1"/>
</dbReference>
<accession>A0A5E4NKM9</accession>
<evidence type="ECO:0000313" key="2">
    <source>
        <dbReference type="EMBL" id="VVC44288.1"/>
    </source>
</evidence>
<dbReference type="EMBL" id="CABPRJ010002377">
    <property type="protein sequence ID" value="VVC44288.1"/>
    <property type="molecule type" value="Genomic_DNA"/>
</dbReference>
<dbReference type="GO" id="GO:0005730">
    <property type="term" value="C:nucleolus"/>
    <property type="evidence" value="ECO:0007669"/>
    <property type="project" value="TreeGrafter"/>
</dbReference>
<proteinExistence type="predicted"/>
<gene>
    <name evidence="2" type="ORF">CINCED_3A023211</name>
</gene>
<dbReference type="GO" id="GO:0030490">
    <property type="term" value="P:maturation of SSU-rRNA"/>
    <property type="evidence" value="ECO:0007669"/>
    <property type="project" value="InterPro"/>
</dbReference>
<sequence>MIKLETSYSLGSIIESNFLGISNDAEPDNVIVTLSKNMVTCFHMPSQNQVHCWSSSDKLSSEVIFDPLTNCYYGVFNYTRIGKWLQNSLDMKDMKKYNFTVKIKHLLTRLDYKGAVAVFENGYCECLKEAISNRKKNRVSIINDGEIIEFSKLCFFKKKAICIIVSVDNNNIKTLRSVPLEDSFLPINLQISFKNKTVKLLGYCIKENSTSLNVITFWSDGFLYSSELYAESNCNDFPGKLLTEIAFVNSKKQVTIIQLSSDCIGIYGAELQGDGAVLVIYNFHYNMVIAVQHFKNYADPPNLWCFGNYLLLITGQNLAVLPFTSERNNLSLLMDNNLIKKNDKYEEIEWDVNAKQNCNDTNISSSALSQSKLNEIIIRDYIKNKNDEYLIQLLMENNDINDISLVEILSYCSLNTVKHSKLLVKLFAYPPLNKPARLRGQIPFENMLNLLSTLYSCMKEKLIEERLIDWMTLLIDCSYQQILLSNDPNVLEFIIKVKEDINNKCDYVDTVNNRNNTKHIIKSKNVNRKKRDEPINNLYKIEKINLY</sequence>
<dbReference type="Proteomes" id="UP000325440">
    <property type="component" value="Unassembled WGS sequence"/>
</dbReference>
<keyword evidence="3" id="KW-1185">Reference proteome</keyword>
<feature type="domain" description="Nucleolar protein 11 N-terminal" evidence="1">
    <location>
        <begin position="1"/>
        <end position="323"/>
    </location>
</feature>
<protein>
    <recommendedName>
        <fullName evidence="1">Nucleolar protein 11 N-terminal domain-containing protein</fullName>
    </recommendedName>
</protein>